<dbReference type="SUPFAM" id="SSF50978">
    <property type="entry name" value="WD40 repeat-like"/>
    <property type="match status" value="1"/>
</dbReference>
<dbReference type="AlphaFoldDB" id="A0ABD3NTR9"/>
<dbReference type="InterPro" id="IPR036322">
    <property type="entry name" value="WD40_repeat_dom_sf"/>
</dbReference>
<evidence type="ECO:0000256" key="2">
    <source>
        <dbReference type="ARBA" id="ARBA00022737"/>
    </source>
</evidence>
<sequence>MTITDQPATFHQPPTRLNALHEATILHSSFFHRPPDAADTPSSSPPRNERICLGGHRETIFGISFSPDGKYLATASQDSTIRIWESRSNRLVETLSEGMDVNYECLRVAWRKSGLVKDANAEEEETYLLASAGADGILRLWSAIFREEREKLQWKLVGTKDHYQLLDSNASASETEDRPQIYSLQFVQSPSFPNSTLLMTSADDAIFLWNIKNSIGTDKTKEITSHLSLQFSHLDPSLATNVNQFGGPRNPDNDLFVFDASYSEVNDLVGAALSDGTCRIVSLSHSGGPNDETQDREHGHSLYEKQCVLSLPANYFPGTTGGHLTALSWDSSGTRVATCIASGKVVLWSIQMMMREDGSQFLYPSCAAILEGGHDVHRPLFGARYYGRKNEELVLTWGVDGKVCVWDSYSVGLVTSPLCTLISHSAYPIYALDFTQTRSHHAESSPDLQRGCLAIGGGSDGGFLGVPAYLYDI</sequence>
<keyword evidence="1 3" id="KW-0853">WD repeat</keyword>
<comment type="caution">
    <text evidence="4">The sequence shown here is derived from an EMBL/GenBank/DDBJ whole genome shotgun (WGS) entry which is preliminary data.</text>
</comment>
<evidence type="ECO:0000256" key="1">
    <source>
        <dbReference type="ARBA" id="ARBA00022574"/>
    </source>
</evidence>
<feature type="repeat" description="WD" evidence="3">
    <location>
        <begin position="53"/>
        <end position="94"/>
    </location>
</feature>
<dbReference type="PROSITE" id="PS50294">
    <property type="entry name" value="WD_REPEATS_REGION"/>
    <property type="match status" value="1"/>
</dbReference>
<evidence type="ECO:0000313" key="5">
    <source>
        <dbReference type="Proteomes" id="UP001516023"/>
    </source>
</evidence>
<dbReference type="InterPro" id="IPR001680">
    <property type="entry name" value="WD40_rpt"/>
</dbReference>
<proteinExistence type="predicted"/>
<dbReference type="PROSITE" id="PS00678">
    <property type="entry name" value="WD_REPEATS_1"/>
    <property type="match status" value="1"/>
</dbReference>
<dbReference type="InterPro" id="IPR015943">
    <property type="entry name" value="WD40/YVTN_repeat-like_dom_sf"/>
</dbReference>
<dbReference type="PANTHER" id="PTHR19879:SF9">
    <property type="entry name" value="TRANSCRIPTION INITIATION FACTOR TFIID SUBUNIT 5"/>
    <property type="match status" value="1"/>
</dbReference>
<evidence type="ECO:0008006" key="6">
    <source>
        <dbReference type="Google" id="ProtNLM"/>
    </source>
</evidence>
<dbReference type="Proteomes" id="UP001516023">
    <property type="component" value="Unassembled WGS sequence"/>
</dbReference>
<dbReference type="Pfam" id="PF00400">
    <property type="entry name" value="WD40"/>
    <property type="match status" value="2"/>
</dbReference>
<gene>
    <name evidence="4" type="ORF">HJC23_009847</name>
</gene>
<dbReference type="Gene3D" id="2.130.10.10">
    <property type="entry name" value="YVTN repeat-like/Quinoprotein amine dehydrogenase"/>
    <property type="match status" value="2"/>
</dbReference>
<dbReference type="InterPro" id="IPR019775">
    <property type="entry name" value="WD40_repeat_CS"/>
</dbReference>
<evidence type="ECO:0000313" key="4">
    <source>
        <dbReference type="EMBL" id="KAL3778814.1"/>
    </source>
</evidence>
<accession>A0ABD3NTR9</accession>
<dbReference type="EMBL" id="JABMIG020000418">
    <property type="protein sequence ID" value="KAL3778814.1"/>
    <property type="molecule type" value="Genomic_DNA"/>
</dbReference>
<protein>
    <recommendedName>
        <fullName evidence="6">WD40 repeat-like protein</fullName>
    </recommendedName>
</protein>
<reference evidence="4 5" key="1">
    <citation type="journal article" date="2020" name="G3 (Bethesda)">
        <title>Improved Reference Genome for Cyclotella cryptica CCMP332, a Model for Cell Wall Morphogenesis, Salinity Adaptation, and Lipid Production in Diatoms (Bacillariophyta).</title>
        <authorList>
            <person name="Roberts W.R."/>
            <person name="Downey K.M."/>
            <person name="Ruck E.C."/>
            <person name="Traller J.C."/>
            <person name="Alverson A.J."/>
        </authorList>
    </citation>
    <scope>NUCLEOTIDE SEQUENCE [LARGE SCALE GENOMIC DNA]</scope>
    <source>
        <strain evidence="4 5">CCMP332</strain>
    </source>
</reference>
<organism evidence="4 5">
    <name type="scientific">Cyclotella cryptica</name>
    <dbReference type="NCBI Taxonomy" id="29204"/>
    <lineage>
        <taxon>Eukaryota</taxon>
        <taxon>Sar</taxon>
        <taxon>Stramenopiles</taxon>
        <taxon>Ochrophyta</taxon>
        <taxon>Bacillariophyta</taxon>
        <taxon>Coscinodiscophyceae</taxon>
        <taxon>Thalassiosirophycidae</taxon>
        <taxon>Stephanodiscales</taxon>
        <taxon>Stephanodiscaceae</taxon>
        <taxon>Cyclotella</taxon>
    </lineage>
</organism>
<dbReference type="PANTHER" id="PTHR19879">
    <property type="entry name" value="TRANSCRIPTION INITIATION FACTOR TFIID"/>
    <property type="match status" value="1"/>
</dbReference>
<keyword evidence="2" id="KW-0677">Repeat</keyword>
<dbReference type="SMART" id="SM00320">
    <property type="entry name" value="WD40"/>
    <property type="match status" value="6"/>
</dbReference>
<name>A0ABD3NTR9_9STRA</name>
<keyword evidence="5" id="KW-1185">Reference proteome</keyword>
<dbReference type="PROSITE" id="PS50082">
    <property type="entry name" value="WD_REPEATS_2"/>
    <property type="match status" value="1"/>
</dbReference>
<evidence type="ECO:0000256" key="3">
    <source>
        <dbReference type="PROSITE-ProRule" id="PRU00221"/>
    </source>
</evidence>